<feature type="region of interest" description="Disordered" evidence="1">
    <location>
        <begin position="1"/>
        <end position="20"/>
    </location>
</feature>
<evidence type="ECO:0000313" key="3">
    <source>
        <dbReference type="Proteomes" id="UP000324222"/>
    </source>
</evidence>
<dbReference type="AlphaFoldDB" id="A0A5B7I0H6"/>
<comment type="caution">
    <text evidence="2">The sequence shown here is derived from an EMBL/GenBank/DDBJ whole genome shotgun (WGS) entry which is preliminary data.</text>
</comment>
<evidence type="ECO:0000256" key="1">
    <source>
        <dbReference type="SAM" id="MobiDB-lite"/>
    </source>
</evidence>
<dbReference type="Proteomes" id="UP000324222">
    <property type="component" value="Unassembled WGS sequence"/>
</dbReference>
<keyword evidence="3" id="KW-1185">Reference proteome</keyword>
<feature type="region of interest" description="Disordered" evidence="1">
    <location>
        <begin position="28"/>
        <end position="66"/>
    </location>
</feature>
<evidence type="ECO:0000313" key="2">
    <source>
        <dbReference type="EMBL" id="MPC75733.1"/>
    </source>
</evidence>
<accession>A0A5B7I0H6</accession>
<gene>
    <name evidence="2" type="ORF">E2C01_070127</name>
</gene>
<reference evidence="2 3" key="1">
    <citation type="submission" date="2019-05" db="EMBL/GenBank/DDBJ databases">
        <title>Another draft genome of Portunus trituberculatus and its Hox gene families provides insights of decapod evolution.</title>
        <authorList>
            <person name="Jeong J.-H."/>
            <person name="Song I."/>
            <person name="Kim S."/>
            <person name="Choi T."/>
            <person name="Kim D."/>
            <person name="Ryu S."/>
            <person name="Kim W."/>
        </authorList>
    </citation>
    <scope>NUCLEOTIDE SEQUENCE [LARGE SCALE GENOMIC DNA]</scope>
    <source>
        <tissue evidence="2">Muscle</tissue>
    </source>
</reference>
<proteinExistence type="predicted"/>
<name>A0A5B7I0H6_PORTR</name>
<organism evidence="2 3">
    <name type="scientific">Portunus trituberculatus</name>
    <name type="common">Swimming crab</name>
    <name type="synonym">Neptunus trituberculatus</name>
    <dbReference type="NCBI Taxonomy" id="210409"/>
    <lineage>
        <taxon>Eukaryota</taxon>
        <taxon>Metazoa</taxon>
        <taxon>Ecdysozoa</taxon>
        <taxon>Arthropoda</taxon>
        <taxon>Crustacea</taxon>
        <taxon>Multicrustacea</taxon>
        <taxon>Malacostraca</taxon>
        <taxon>Eumalacostraca</taxon>
        <taxon>Eucarida</taxon>
        <taxon>Decapoda</taxon>
        <taxon>Pleocyemata</taxon>
        <taxon>Brachyura</taxon>
        <taxon>Eubrachyura</taxon>
        <taxon>Portunoidea</taxon>
        <taxon>Portunidae</taxon>
        <taxon>Portuninae</taxon>
        <taxon>Portunus</taxon>
    </lineage>
</organism>
<sequence>MAAHGTWMETEQVSWDPGQAARLVGTQWRQGGRAVSQGSKPEQRAGGEAGTANGVSSPCLPHSSGGAKQIAVGSYTPYPQNACGKNRPPCPLRRCRDMSTKARQASVVMTGPSGHCHLKLENLESE</sequence>
<protein>
    <submittedName>
        <fullName evidence="2">Uncharacterized protein</fullName>
    </submittedName>
</protein>
<dbReference type="EMBL" id="VSRR010041756">
    <property type="protein sequence ID" value="MPC75733.1"/>
    <property type="molecule type" value="Genomic_DNA"/>
</dbReference>